<feature type="compositionally biased region" description="Basic and acidic residues" evidence="1">
    <location>
        <begin position="1"/>
        <end position="11"/>
    </location>
</feature>
<accession>A0A9N9Q5U1</accession>
<feature type="transmembrane region" description="Helical" evidence="2">
    <location>
        <begin position="176"/>
        <end position="194"/>
    </location>
</feature>
<comment type="caution">
    <text evidence="3">The sequence shown here is derived from an EMBL/GenBank/DDBJ whole genome shotgun (WGS) entry which is preliminary data.</text>
</comment>
<dbReference type="AlphaFoldDB" id="A0A9N9Q5U1"/>
<evidence type="ECO:0000313" key="3">
    <source>
        <dbReference type="EMBL" id="CAG8980880.1"/>
    </source>
</evidence>
<feature type="transmembrane region" description="Helical" evidence="2">
    <location>
        <begin position="81"/>
        <end position="103"/>
    </location>
</feature>
<organism evidence="3 4">
    <name type="scientific">Hymenoscyphus albidus</name>
    <dbReference type="NCBI Taxonomy" id="595503"/>
    <lineage>
        <taxon>Eukaryota</taxon>
        <taxon>Fungi</taxon>
        <taxon>Dikarya</taxon>
        <taxon>Ascomycota</taxon>
        <taxon>Pezizomycotina</taxon>
        <taxon>Leotiomycetes</taxon>
        <taxon>Helotiales</taxon>
        <taxon>Helotiaceae</taxon>
        <taxon>Hymenoscyphus</taxon>
    </lineage>
</organism>
<dbReference type="Proteomes" id="UP000701801">
    <property type="component" value="Unassembled WGS sequence"/>
</dbReference>
<name>A0A9N9Q5U1_9HELO</name>
<evidence type="ECO:0000313" key="4">
    <source>
        <dbReference type="Proteomes" id="UP000701801"/>
    </source>
</evidence>
<dbReference type="OrthoDB" id="194358at2759"/>
<keyword evidence="2" id="KW-1133">Transmembrane helix</keyword>
<keyword evidence="4" id="KW-1185">Reference proteome</keyword>
<evidence type="ECO:0000256" key="2">
    <source>
        <dbReference type="SAM" id="Phobius"/>
    </source>
</evidence>
<feature type="transmembrane region" description="Helical" evidence="2">
    <location>
        <begin position="42"/>
        <end position="66"/>
    </location>
</feature>
<proteinExistence type="predicted"/>
<keyword evidence="2" id="KW-0472">Membrane</keyword>
<keyword evidence="2" id="KW-0812">Transmembrane</keyword>
<sequence>MDGKVQRRVADSEDPQSNKPRSFAPYPNLSLNIGIKKVPSKVLWAVATVGVWAQLSFFGFATWITFYKPDSNENDNPPKVWSFLLAISGTALLVDMAPTRFFWLQPGRQRAGDQLFNAFSYSELKQNFVTSWKADHSKQPSFISRHIILVLWIAVVSSSVGFICQFVGFRNLHGSIALYQLVITLMMAILRSFLRYGRLNRDSNRLEALGMRVEEHELDWRRHWKLNMP</sequence>
<evidence type="ECO:0000256" key="1">
    <source>
        <dbReference type="SAM" id="MobiDB-lite"/>
    </source>
</evidence>
<feature type="transmembrane region" description="Helical" evidence="2">
    <location>
        <begin position="147"/>
        <end position="170"/>
    </location>
</feature>
<dbReference type="EMBL" id="CAJVRM010000424">
    <property type="protein sequence ID" value="CAG8980880.1"/>
    <property type="molecule type" value="Genomic_DNA"/>
</dbReference>
<gene>
    <name evidence="3" type="ORF">HYALB_00013185</name>
</gene>
<protein>
    <submittedName>
        <fullName evidence="3">Uncharacterized protein</fullName>
    </submittedName>
</protein>
<feature type="region of interest" description="Disordered" evidence="1">
    <location>
        <begin position="1"/>
        <end position="23"/>
    </location>
</feature>
<reference evidence="3" key="1">
    <citation type="submission" date="2021-07" db="EMBL/GenBank/DDBJ databases">
        <authorList>
            <person name="Durling M."/>
        </authorList>
    </citation>
    <scope>NUCLEOTIDE SEQUENCE</scope>
</reference>